<dbReference type="InterPro" id="IPR003231">
    <property type="entry name" value="ACP"/>
</dbReference>
<feature type="domain" description="Carrier" evidence="3">
    <location>
        <begin position="56"/>
        <end position="90"/>
    </location>
</feature>
<dbReference type="RefSeq" id="WP_380600869.1">
    <property type="nucleotide sequence ID" value="NZ_JBHSDU010000010.1"/>
</dbReference>
<gene>
    <name evidence="4" type="ORF">ACFPN2_22735</name>
</gene>
<dbReference type="Gene3D" id="1.10.1200.10">
    <property type="entry name" value="ACP-like"/>
    <property type="match status" value="2"/>
</dbReference>
<protein>
    <submittedName>
        <fullName evidence="4">Phosphopantetheine-binding protein</fullName>
    </submittedName>
</protein>
<keyword evidence="1" id="KW-0596">Phosphopantetheine</keyword>
<dbReference type="PANTHER" id="PTHR20863:SF76">
    <property type="entry name" value="CARRIER DOMAIN-CONTAINING PROTEIN"/>
    <property type="match status" value="1"/>
</dbReference>
<organism evidence="4 5">
    <name type="scientific">Steroidobacter flavus</name>
    <dbReference type="NCBI Taxonomy" id="1842136"/>
    <lineage>
        <taxon>Bacteria</taxon>
        <taxon>Pseudomonadati</taxon>
        <taxon>Pseudomonadota</taxon>
        <taxon>Gammaproteobacteria</taxon>
        <taxon>Steroidobacterales</taxon>
        <taxon>Steroidobacteraceae</taxon>
        <taxon>Steroidobacter</taxon>
    </lineage>
</organism>
<evidence type="ECO:0000256" key="2">
    <source>
        <dbReference type="ARBA" id="ARBA00022553"/>
    </source>
</evidence>
<evidence type="ECO:0000256" key="1">
    <source>
        <dbReference type="ARBA" id="ARBA00022450"/>
    </source>
</evidence>
<proteinExistence type="predicted"/>
<sequence>MGLDIVELVMAIEEEFGIEIPNPDAAKLDTVGKISAYVQSRLELNRGRPFDEIEEAVHWERIKRIVVEQLGIDPKQVTREAHLVLDLGAD</sequence>
<evidence type="ECO:0000313" key="4">
    <source>
        <dbReference type="EMBL" id="MFC4311916.1"/>
    </source>
</evidence>
<keyword evidence="5" id="KW-1185">Reference proteome</keyword>
<dbReference type="Pfam" id="PF00550">
    <property type="entry name" value="PP-binding"/>
    <property type="match status" value="1"/>
</dbReference>
<evidence type="ECO:0000259" key="3">
    <source>
        <dbReference type="PROSITE" id="PS50075"/>
    </source>
</evidence>
<dbReference type="EMBL" id="JBHSDU010000010">
    <property type="protein sequence ID" value="MFC4311916.1"/>
    <property type="molecule type" value="Genomic_DNA"/>
</dbReference>
<keyword evidence="2" id="KW-0597">Phosphoprotein</keyword>
<reference evidence="5" key="1">
    <citation type="journal article" date="2019" name="Int. J. Syst. Evol. Microbiol.">
        <title>The Global Catalogue of Microorganisms (GCM) 10K type strain sequencing project: providing services to taxonomists for standard genome sequencing and annotation.</title>
        <authorList>
            <consortium name="The Broad Institute Genomics Platform"/>
            <consortium name="The Broad Institute Genome Sequencing Center for Infectious Disease"/>
            <person name="Wu L."/>
            <person name="Ma J."/>
        </authorList>
    </citation>
    <scope>NUCLEOTIDE SEQUENCE [LARGE SCALE GENOMIC DNA]</scope>
    <source>
        <strain evidence="5">CGMCC 1.10759</strain>
    </source>
</reference>
<feature type="domain" description="Carrier" evidence="3">
    <location>
        <begin position="1"/>
        <end position="42"/>
    </location>
</feature>
<dbReference type="InterPro" id="IPR009081">
    <property type="entry name" value="PP-bd_ACP"/>
</dbReference>
<accession>A0ABV8SWJ4</accession>
<dbReference type="PANTHER" id="PTHR20863">
    <property type="entry name" value="ACYL CARRIER PROTEIN"/>
    <property type="match status" value="1"/>
</dbReference>
<dbReference type="InterPro" id="IPR036736">
    <property type="entry name" value="ACP-like_sf"/>
</dbReference>
<evidence type="ECO:0000313" key="5">
    <source>
        <dbReference type="Proteomes" id="UP001595904"/>
    </source>
</evidence>
<dbReference type="Proteomes" id="UP001595904">
    <property type="component" value="Unassembled WGS sequence"/>
</dbReference>
<comment type="caution">
    <text evidence="4">The sequence shown here is derived from an EMBL/GenBank/DDBJ whole genome shotgun (WGS) entry which is preliminary data.</text>
</comment>
<dbReference type="SUPFAM" id="SSF47336">
    <property type="entry name" value="ACP-like"/>
    <property type="match status" value="1"/>
</dbReference>
<name>A0ABV8SWJ4_9GAMM</name>
<dbReference type="PROSITE" id="PS50075">
    <property type="entry name" value="CARRIER"/>
    <property type="match status" value="2"/>
</dbReference>